<sequence>MRPVGVTGRLIGRDSRPLLSTTLQHPMRSPNSRLVGNPPQCAPMRSVPSCCLSLPVEGGDDEVNLIKLNLPEPAGPVRRSEPARADLAVNPPPSLVLIALYLSPCDTRDDHQGTNRPAHLVIITPWQDGGTPRGGQADEHAAKGKALPHIAPVDGCSADSPRGSKGHRPGRGFTPEIVPLRVRSTLEGRRRSSPCGRRRSTGGS</sequence>
<evidence type="ECO:0000313" key="3">
    <source>
        <dbReference type="Proteomes" id="UP000248423"/>
    </source>
</evidence>
<feature type="region of interest" description="Disordered" evidence="1">
    <location>
        <begin position="150"/>
        <end position="204"/>
    </location>
</feature>
<organism evidence="2 3">
    <name type="scientific">Aspergillus sclerotiicarbonarius (strain CBS 121057 / IBT 28362)</name>
    <dbReference type="NCBI Taxonomy" id="1448318"/>
    <lineage>
        <taxon>Eukaryota</taxon>
        <taxon>Fungi</taxon>
        <taxon>Dikarya</taxon>
        <taxon>Ascomycota</taxon>
        <taxon>Pezizomycotina</taxon>
        <taxon>Eurotiomycetes</taxon>
        <taxon>Eurotiomycetidae</taxon>
        <taxon>Eurotiales</taxon>
        <taxon>Aspergillaceae</taxon>
        <taxon>Aspergillus</taxon>
        <taxon>Aspergillus subgen. Circumdati</taxon>
    </lineage>
</organism>
<dbReference type="AlphaFoldDB" id="A0A319E3Y5"/>
<proteinExistence type="predicted"/>
<reference evidence="2 3" key="1">
    <citation type="submission" date="2018-02" db="EMBL/GenBank/DDBJ databases">
        <title>The genomes of Aspergillus section Nigri reveals drivers in fungal speciation.</title>
        <authorList>
            <consortium name="DOE Joint Genome Institute"/>
            <person name="Vesth T.C."/>
            <person name="Nybo J."/>
            <person name="Theobald S."/>
            <person name="Brandl J."/>
            <person name="Frisvad J.C."/>
            <person name="Nielsen K.F."/>
            <person name="Lyhne E.K."/>
            <person name="Kogle M.E."/>
            <person name="Kuo A."/>
            <person name="Riley R."/>
            <person name="Clum A."/>
            <person name="Nolan M."/>
            <person name="Lipzen A."/>
            <person name="Salamov A."/>
            <person name="Henrissat B."/>
            <person name="Wiebenga A."/>
            <person name="De vries R.P."/>
            <person name="Grigoriev I.V."/>
            <person name="Mortensen U.H."/>
            <person name="Andersen M.R."/>
            <person name="Baker S.E."/>
        </authorList>
    </citation>
    <scope>NUCLEOTIDE SEQUENCE [LARGE SCALE GENOMIC DNA]</scope>
    <source>
        <strain evidence="2 3">CBS 121057</strain>
    </source>
</reference>
<evidence type="ECO:0000256" key="1">
    <source>
        <dbReference type="SAM" id="MobiDB-lite"/>
    </source>
</evidence>
<dbReference type="EMBL" id="KZ826421">
    <property type="protein sequence ID" value="PYI01228.1"/>
    <property type="molecule type" value="Genomic_DNA"/>
</dbReference>
<protein>
    <submittedName>
        <fullName evidence="2">Uncharacterized protein</fullName>
    </submittedName>
</protein>
<keyword evidence="3" id="KW-1185">Reference proteome</keyword>
<dbReference type="Proteomes" id="UP000248423">
    <property type="component" value="Unassembled WGS sequence"/>
</dbReference>
<gene>
    <name evidence="2" type="ORF">BO78DRAFT_20451</name>
</gene>
<name>A0A319E3Y5_ASPSB</name>
<dbReference type="VEuPathDB" id="FungiDB:BO78DRAFT_20451"/>
<accession>A0A319E3Y5</accession>
<evidence type="ECO:0000313" key="2">
    <source>
        <dbReference type="EMBL" id="PYI01228.1"/>
    </source>
</evidence>